<dbReference type="OrthoDB" id="7328368at2"/>
<evidence type="ECO:0000256" key="3">
    <source>
        <dbReference type="ARBA" id="ARBA00023125"/>
    </source>
</evidence>
<keyword evidence="2" id="KW-0805">Transcription regulation</keyword>
<dbReference type="InterPro" id="IPR005119">
    <property type="entry name" value="LysR_subst-bd"/>
</dbReference>
<reference evidence="7 9" key="1">
    <citation type="submission" date="2015-09" db="EMBL/GenBank/DDBJ databases">
        <authorList>
            <consortium name="Swine Surveillance"/>
        </authorList>
    </citation>
    <scope>NUCLEOTIDE SEQUENCE [LARGE SCALE GENOMIC DNA]</scope>
    <source>
        <strain evidence="7 9">5120</strain>
    </source>
</reference>
<proteinExistence type="inferred from homology"/>
<dbReference type="GO" id="GO:0006351">
    <property type="term" value="P:DNA-templated transcription"/>
    <property type="evidence" value="ECO:0007669"/>
    <property type="project" value="TreeGrafter"/>
</dbReference>
<dbReference type="FunFam" id="1.10.10.10:FF:000001">
    <property type="entry name" value="LysR family transcriptional regulator"/>
    <property type="match status" value="1"/>
</dbReference>
<evidence type="ECO:0000256" key="2">
    <source>
        <dbReference type="ARBA" id="ARBA00023015"/>
    </source>
</evidence>
<dbReference type="PRINTS" id="PR00039">
    <property type="entry name" value="HTHLYSR"/>
</dbReference>
<evidence type="ECO:0000256" key="1">
    <source>
        <dbReference type="ARBA" id="ARBA00009437"/>
    </source>
</evidence>
<dbReference type="EMBL" id="CYSC01000047">
    <property type="protein sequence ID" value="CUH74399.1"/>
    <property type="molecule type" value="Genomic_DNA"/>
</dbReference>
<evidence type="ECO:0000313" key="8">
    <source>
        <dbReference type="Proteomes" id="UP000051086"/>
    </source>
</evidence>
<dbReference type="RefSeq" id="WP_058245515.1">
    <property type="nucleotide sequence ID" value="NZ_CYSB01000010.1"/>
</dbReference>
<dbReference type="AlphaFoldDB" id="A0A0P1FYU4"/>
<dbReference type="PANTHER" id="PTHR30537:SF26">
    <property type="entry name" value="GLYCINE CLEAVAGE SYSTEM TRANSCRIPTIONAL ACTIVATOR"/>
    <property type="match status" value="1"/>
</dbReference>
<dbReference type="Proteomes" id="UP000051086">
    <property type="component" value="Unassembled WGS sequence"/>
</dbReference>
<dbReference type="PROSITE" id="PS50931">
    <property type="entry name" value="HTH_LYSR"/>
    <property type="match status" value="1"/>
</dbReference>
<keyword evidence="8" id="KW-1185">Reference proteome</keyword>
<organism evidence="7 9">
    <name type="scientific">Thalassovita autumnalis</name>
    <dbReference type="NCBI Taxonomy" id="2072972"/>
    <lineage>
        <taxon>Bacteria</taxon>
        <taxon>Pseudomonadati</taxon>
        <taxon>Pseudomonadota</taxon>
        <taxon>Alphaproteobacteria</taxon>
        <taxon>Rhodobacterales</taxon>
        <taxon>Roseobacteraceae</taxon>
        <taxon>Thalassovita</taxon>
    </lineage>
</organism>
<dbReference type="PANTHER" id="PTHR30537">
    <property type="entry name" value="HTH-TYPE TRANSCRIPTIONAL REGULATOR"/>
    <property type="match status" value="1"/>
</dbReference>
<accession>A0A0P1FYU4</accession>
<evidence type="ECO:0000259" key="5">
    <source>
        <dbReference type="PROSITE" id="PS50931"/>
    </source>
</evidence>
<feature type="domain" description="HTH lysR-type" evidence="5">
    <location>
        <begin position="7"/>
        <end position="64"/>
    </location>
</feature>
<reference evidence="6 8" key="2">
    <citation type="submission" date="2015-09" db="EMBL/GenBank/DDBJ databases">
        <authorList>
            <person name="Rodrigo-Torres L."/>
            <person name="Arahal D.R."/>
        </authorList>
    </citation>
    <scope>NUCLEOTIDE SEQUENCE [LARGE SCALE GENOMIC DNA]</scope>
    <source>
        <strain evidence="6 8">CECT 5118</strain>
    </source>
</reference>
<dbReference type="SUPFAM" id="SSF53850">
    <property type="entry name" value="Periplasmic binding protein-like II"/>
    <property type="match status" value="1"/>
</dbReference>
<dbReference type="Proteomes" id="UP000051887">
    <property type="component" value="Unassembled WGS sequence"/>
</dbReference>
<name>A0A0P1FYU4_9RHOB</name>
<dbReference type="Gene3D" id="3.40.190.10">
    <property type="entry name" value="Periplasmic binding protein-like II"/>
    <property type="match status" value="2"/>
</dbReference>
<sequence length="290" mass="31637">MDWRSLPPLTALRAFLAFHEAGNMAAAGQSLNVSHAAISQQIKSLEAHLGVTLLDRRARKTSLTEEGLQLAQAIERGFGEMLRVVEVLTGGEAARPVQISVTPSFAANWLMPRLADFRIKHPEVSLMIDPSAEVKQLEPGGIDVAIRHGDGHWPGLDVKLIVAAPIVLVAAPHLVPKKNDLRPEDLLDLPWLQELGTHECSSWLRKQGVSSDPAFGISSMPGNLMLEALRLGQGIGVAARPLIAPDIQAGRLQVIFEEPEGTGYYMVTRPGVQRKPLKTFARWMVRQSGQ</sequence>
<evidence type="ECO:0000256" key="4">
    <source>
        <dbReference type="ARBA" id="ARBA00023163"/>
    </source>
</evidence>
<dbReference type="EMBL" id="CYSB01000010">
    <property type="protein sequence ID" value="CUH64328.1"/>
    <property type="molecule type" value="Genomic_DNA"/>
</dbReference>
<dbReference type="Gene3D" id="1.10.10.10">
    <property type="entry name" value="Winged helix-like DNA-binding domain superfamily/Winged helix DNA-binding domain"/>
    <property type="match status" value="1"/>
</dbReference>
<keyword evidence="3" id="KW-0238">DNA-binding</keyword>
<comment type="similarity">
    <text evidence="1">Belongs to the LysR transcriptional regulatory family.</text>
</comment>
<protein>
    <submittedName>
        <fullName evidence="7">Gcv operon activator</fullName>
    </submittedName>
</protein>
<dbReference type="InterPro" id="IPR036390">
    <property type="entry name" value="WH_DNA-bd_sf"/>
</dbReference>
<evidence type="ECO:0000313" key="6">
    <source>
        <dbReference type="EMBL" id="CUH64328.1"/>
    </source>
</evidence>
<evidence type="ECO:0000313" key="9">
    <source>
        <dbReference type="Proteomes" id="UP000051887"/>
    </source>
</evidence>
<dbReference type="Pfam" id="PF03466">
    <property type="entry name" value="LysR_substrate"/>
    <property type="match status" value="1"/>
</dbReference>
<dbReference type="InterPro" id="IPR036388">
    <property type="entry name" value="WH-like_DNA-bd_sf"/>
</dbReference>
<dbReference type="GO" id="GO:0043565">
    <property type="term" value="F:sequence-specific DNA binding"/>
    <property type="evidence" value="ECO:0007669"/>
    <property type="project" value="TreeGrafter"/>
</dbReference>
<dbReference type="SUPFAM" id="SSF46785">
    <property type="entry name" value="Winged helix' DNA-binding domain"/>
    <property type="match status" value="1"/>
</dbReference>
<gene>
    <name evidence="7" type="primary">gcvA_12</name>
    <name evidence="6" type="synonym">gcvA_3</name>
    <name evidence="6" type="ORF">TL5118_00838</name>
    <name evidence="7" type="ORF">TL5120_04219</name>
</gene>
<dbReference type="InterPro" id="IPR058163">
    <property type="entry name" value="LysR-type_TF_proteobact-type"/>
</dbReference>
<dbReference type="GO" id="GO:0003700">
    <property type="term" value="F:DNA-binding transcription factor activity"/>
    <property type="evidence" value="ECO:0007669"/>
    <property type="project" value="InterPro"/>
</dbReference>
<dbReference type="Pfam" id="PF00126">
    <property type="entry name" value="HTH_1"/>
    <property type="match status" value="1"/>
</dbReference>
<dbReference type="InterPro" id="IPR000847">
    <property type="entry name" value="LysR_HTH_N"/>
</dbReference>
<keyword evidence="4" id="KW-0804">Transcription</keyword>
<evidence type="ECO:0000313" key="7">
    <source>
        <dbReference type="EMBL" id="CUH74399.1"/>
    </source>
</evidence>